<dbReference type="EMBL" id="AZHD01000010">
    <property type="protein sequence ID" value="OAA59587.1"/>
    <property type="molecule type" value="Genomic_DNA"/>
</dbReference>
<keyword evidence="1" id="KW-0732">Signal</keyword>
<feature type="signal peptide" evidence="1">
    <location>
        <begin position="1"/>
        <end position="23"/>
    </location>
</feature>
<comment type="caution">
    <text evidence="3">The sequence shown here is derived from an EMBL/GenBank/DDBJ whole genome shotgun (WGS) entry which is preliminary data.</text>
</comment>
<dbReference type="STRING" id="1081102.A0A167SFT2"/>
<keyword evidence="4" id="KW-1185">Reference proteome</keyword>
<dbReference type="InterPro" id="IPR011041">
    <property type="entry name" value="Quinoprot_gluc/sorb_DH_b-prop"/>
</dbReference>
<protein>
    <submittedName>
        <fullName evidence="3">Six-bladed beta-propeller, TolB-like protein</fullName>
    </submittedName>
</protein>
<evidence type="ECO:0000313" key="3">
    <source>
        <dbReference type="EMBL" id="OAA59587.1"/>
    </source>
</evidence>
<dbReference type="InterPro" id="IPR011042">
    <property type="entry name" value="6-blade_b-propeller_TolB-like"/>
</dbReference>
<proteinExistence type="predicted"/>
<gene>
    <name evidence="3" type="ORF">SPI_05785</name>
</gene>
<dbReference type="Gene3D" id="2.120.10.30">
    <property type="entry name" value="TolB, C-terminal domain"/>
    <property type="match status" value="1"/>
</dbReference>
<feature type="domain" description="Pyrroloquinoline quinone-dependent pyranose dehydrogenase beta-propeller" evidence="2">
    <location>
        <begin position="38"/>
        <end position="437"/>
    </location>
</feature>
<sequence>MTGLRCFVVAAAAAWAVVPAALAAGDACLNVTQQYSMSAVPGYSTKLILSDLTGARGIVFDPTGHLLAVSSGVGLVRLTLGGANATNITDVCVTAKQTIAEDRMINHGLALAPDGKTVYASSIQTVFAWDYDPATGNATNKRAVITGLNINGSYHNTRTLFIPPSHPDLMLVQRGSNGNIDNGATDVTNGRAMVKIFNRTELAAKPVTYAAGVVLGWGLRNSVGWGQDPTTHYIWSVENGMDNMERDGVDIHQGNPAEELNFHGRLNDTKSPEFGANYGYPHCFSAWEPSLIPHAADKNISVGTPFMNEASANGTGPGSDAWCQTQRHPARLVFSSHMAPLDIKFRKDGSAAYVTIHGSWDKEPGEGYRVSRIDFGKDGMPKEPATSNKAEIIVVSNTNSTKCPGECVRPVQLAWDPHVEGRLFFTSDASGELYVIDGA</sequence>
<organism evidence="3 4">
    <name type="scientific">Niveomyces insectorum RCEF 264</name>
    <dbReference type="NCBI Taxonomy" id="1081102"/>
    <lineage>
        <taxon>Eukaryota</taxon>
        <taxon>Fungi</taxon>
        <taxon>Dikarya</taxon>
        <taxon>Ascomycota</taxon>
        <taxon>Pezizomycotina</taxon>
        <taxon>Sordariomycetes</taxon>
        <taxon>Hypocreomycetidae</taxon>
        <taxon>Hypocreales</taxon>
        <taxon>Cordycipitaceae</taxon>
        <taxon>Niveomyces</taxon>
    </lineage>
</organism>
<dbReference type="OrthoDB" id="507128at2759"/>
<dbReference type="Pfam" id="PF22807">
    <property type="entry name" value="TrAA12"/>
    <property type="match status" value="1"/>
</dbReference>
<evidence type="ECO:0000256" key="1">
    <source>
        <dbReference type="SAM" id="SignalP"/>
    </source>
</evidence>
<dbReference type="InterPro" id="IPR054539">
    <property type="entry name" value="Beta-prop_PDH"/>
</dbReference>
<dbReference type="Proteomes" id="UP000076874">
    <property type="component" value="Unassembled WGS sequence"/>
</dbReference>
<name>A0A167SFT2_9HYPO</name>
<feature type="chain" id="PRO_5007892265" evidence="1">
    <location>
        <begin position="24"/>
        <end position="439"/>
    </location>
</feature>
<reference evidence="3 4" key="1">
    <citation type="journal article" date="2016" name="Genome Biol. Evol.">
        <title>Divergent and convergent evolution of fungal pathogenicity.</title>
        <authorList>
            <person name="Shang Y."/>
            <person name="Xiao G."/>
            <person name="Zheng P."/>
            <person name="Cen K."/>
            <person name="Zhan S."/>
            <person name="Wang C."/>
        </authorList>
    </citation>
    <scope>NUCLEOTIDE SEQUENCE [LARGE SCALE GENOMIC DNA]</scope>
    <source>
        <strain evidence="3 4">RCEF 264</strain>
    </source>
</reference>
<evidence type="ECO:0000313" key="4">
    <source>
        <dbReference type="Proteomes" id="UP000076874"/>
    </source>
</evidence>
<accession>A0A167SFT2</accession>
<evidence type="ECO:0000259" key="2">
    <source>
        <dbReference type="Pfam" id="PF22807"/>
    </source>
</evidence>
<dbReference type="SUPFAM" id="SSF50952">
    <property type="entry name" value="Soluble quinoprotein glucose dehydrogenase"/>
    <property type="match status" value="1"/>
</dbReference>
<dbReference type="AlphaFoldDB" id="A0A167SFT2"/>